<sequence length="242" mass="28130">MKKNKKIFYSIIALILLVLIAVGVYIAQKRYYEAKAIENTRFITIIKNSELNTVAINLRNLVDTTMKDVVWRQSNIKDDKYFVTCTGDYHDINVRMDFYIHEGEKSNKIIFDKNRFYIHKEGKIVNNKYALYIIGSDFMDKKNMALPSDFKAARDMSIILANNMPMSRYEIDYDVFAKTMDNVENLDGLSAYRIGLALNEVMNQYNANNSNESIVPQKKDSIPSEQTSDDIYENDPELNEYD</sequence>
<organism evidence="3 4">
    <name type="scientific">Clostridium kluyveri (strain ATCC 8527 / DSM 555 / NBRC 12016 / NCIMB 10680 / K1)</name>
    <dbReference type="NCBI Taxonomy" id="431943"/>
    <lineage>
        <taxon>Bacteria</taxon>
        <taxon>Bacillati</taxon>
        <taxon>Bacillota</taxon>
        <taxon>Clostridia</taxon>
        <taxon>Eubacteriales</taxon>
        <taxon>Clostridiaceae</taxon>
        <taxon>Clostridium</taxon>
    </lineage>
</organism>
<dbReference type="RefSeq" id="WP_012103269.1">
    <property type="nucleotide sequence ID" value="NC_009706.1"/>
</dbReference>
<evidence type="ECO:0000256" key="2">
    <source>
        <dbReference type="SAM" id="Phobius"/>
    </source>
</evidence>
<feature type="compositionally biased region" description="Acidic residues" evidence="1">
    <location>
        <begin position="227"/>
        <end position="242"/>
    </location>
</feature>
<keyword evidence="2" id="KW-0472">Membrane</keyword>
<evidence type="ECO:0000256" key="1">
    <source>
        <dbReference type="SAM" id="MobiDB-lite"/>
    </source>
</evidence>
<name>A5N1D9_CLOK5</name>
<dbReference type="Proteomes" id="UP000002411">
    <property type="component" value="Chromosome"/>
</dbReference>
<dbReference type="KEGG" id="ckl:CKL_2926"/>
<feature type="transmembrane region" description="Helical" evidence="2">
    <location>
        <begin position="7"/>
        <end position="27"/>
    </location>
</feature>
<evidence type="ECO:0000313" key="4">
    <source>
        <dbReference type="Proteomes" id="UP000002411"/>
    </source>
</evidence>
<evidence type="ECO:0000313" key="3">
    <source>
        <dbReference type="EMBL" id="EDK34935.1"/>
    </source>
</evidence>
<dbReference type="HOGENOM" id="CLU_1145635_0_0_9"/>
<keyword evidence="2" id="KW-0812">Transmembrane</keyword>
<keyword evidence="4" id="KW-1185">Reference proteome</keyword>
<feature type="region of interest" description="Disordered" evidence="1">
    <location>
        <begin position="209"/>
        <end position="242"/>
    </location>
</feature>
<keyword evidence="2" id="KW-1133">Transmembrane helix</keyword>
<proteinExistence type="predicted"/>
<gene>
    <name evidence="3" type="ordered locus">CKL_2926</name>
</gene>
<protein>
    <submittedName>
        <fullName evidence="3">Uncharacterized protein</fullName>
    </submittedName>
</protein>
<dbReference type="EMBL" id="CP000673">
    <property type="protein sequence ID" value="EDK34935.1"/>
    <property type="molecule type" value="Genomic_DNA"/>
</dbReference>
<accession>A5N1D9</accession>
<dbReference type="AlphaFoldDB" id="A5N1D9"/>
<reference evidence="3 4" key="1">
    <citation type="journal article" date="2008" name="Proc. Natl. Acad. Sci. U.S.A.">
        <title>The genome of Clostridium kluyveri, a strict anaerobe with unique metabolic features.</title>
        <authorList>
            <person name="Seedorf H."/>
            <person name="Fricke W.F."/>
            <person name="Veith B."/>
            <person name="Brueggemann H."/>
            <person name="Liesegang H."/>
            <person name="Strittmatter A."/>
            <person name="Miethke M."/>
            <person name="Buckel W."/>
            <person name="Hinderberger J."/>
            <person name="Li F."/>
            <person name="Hagemeier C."/>
            <person name="Thauer R.K."/>
            <person name="Gottschalk G."/>
        </authorList>
    </citation>
    <scope>NUCLEOTIDE SEQUENCE [LARGE SCALE GENOMIC DNA]</scope>
    <source>
        <strain evidence="4">ATCC 8527 / DSM 555 / NCIMB 10680</strain>
    </source>
</reference>